<dbReference type="EMBL" id="BARS01038037">
    <property type="protein sequence ID" value="GAG18044.1"/>
    <property type="molecule type" value="Genomic_DNA"/>
</dbReference>
<evidence type="ECO:0000256" key="8">
    <source>
        <dbReference type="SAM" id="Phobius"/>
    </source>
</evidence>
<dbReference type="SUPFAM" id="SSF103473">
    <property type="entry name" value="MFS general substrate transporter"/>
    <property type="match status" value="1"/>
</dbReference>
<comment type="caution">
    <text evidence="10">The sequence shown here is derived from an EMBL/GenBank/DDBJ whole genome shotgun (WGS) entry which is preliminary data.</text>
</comment>
<feature type="domain" description="Major facilitator superfamily (MFS) profile" evidence="9">
    <location>
        <begin position="10"/>
        <end position="256"/>
    </location>
</feature>
<evidence type="ECO:0000256" key="3">
    <source>
        <dbReference type="ARBA" id="ARBA00022475"/>
    </source>
</evidence>
<feature type="region of interest" description="Disordered" evidence="7">
    <location>
        <begin position="216"/>
        <end position="239"/>
    </location>
</feature>
<reference evidence="10" key="1">
    <citation type="journal article" date="2014" name="Front. Microbiol.">
        <title>High frequency of phylogenetically diverse reductive dehalogenase-homologous genes in deep subseafloor sedimentary metagenomes.</title>
        <authorList>
            <person name="Kawai M."/>
            <person name="Futagami T."/>
            <person name="Toyoda A."/>
            <person name="Takaki Y."/>
            <person name="Nishi S."/>
            <person name="Hori S."/>
            <person name="Arai W."/>
            <person name="Tsubouchi T."/>
            <person name="Morono Y."/>
            <person name="Uchiyama I."/>
            <person name="Ito T."/>
            <person name="Fujiyama A."/>
            <person name="Inagaki F."/>
            <person name="Takami H."/>
        </authorList>
    </citation>
    <scope>NUCLEOTIDE SEQUENCE</scope>
    <source>
        <strain evidence="10">Expedition CK06-06</strain>
    </source>
</reference>
<gene>
    <name evidence="10" type="ORF">S01H1_58239</name>
</gene>
<dbReference type="PROSITE" id="PS50850">
    <property type="entry name" value="MFS"/>
    <property type="match status" value="1"/>
</dbReference>
<dbReference type="InterPro" id="IPR020846">
    <property type="entry name" value="MFS_dom"/>
</dbReference>
<dbReference type="GO" id="GO:0005886">
    <property type="term" value="C:plasma membrane"/>
    <property type="evidence" value="ECO:0007669"/>
    <property type="project" value="UniProtKB-SubCell"/>
</dbReference>
<dbReference type="GO" id="GO:0022857">
    <property type="term" value="F:transmembrane transporter activity"/>
    <property type="evidence" value="ECO:0007669"/>
    <property type="project" value="InterPro"/>
</dbReference>
<feature type="non-terminal residue" evidence="10">
    <location>
        <position position="256"/>
    </location>
</feature>
<keyword evidence="5 8" id="KW-1133">Transmembrane helix</keyword>
<feature type="transmembrane region" description="Helical" evidence="8">
    <location>
        <begin position="105"/>
        <end position="127"/>
    </location>
</feature>
<keyword evidence="2" id="KW-0813">Transport</keyword>
<feature type="transmembrane region" description="Helical" evidence="8">
    <location>
        <begin position="76"/>
        <end position="99"/>
    </location>
</feature>
<evidence type="ECO:0000256" key="4">
    <source>
        <dbReference type="ARBA" id="ARBA00022692"/>
    </source>
</evidence>
<accession>X0VIC8</accession>
<proteinExistence type="predicted"/>
<feature type="transmembrane region" description="Helical" evidence="8">
    <location>
        <begin position="12"/>
        <end position="34"/>
    </location>
</feature>
<feature type="transmembrane region" description="Helical" evidence="8">
    <location>
        <begin position="148"/>
        <end position="165"/>
    </location>
</feature>
<evidence type="ECO:0000256" key="7">
    <source>
        <dbReference type="SAM" id="MobiDB-lite"/>
    </source>
</evidence>
<keyword evidence="6 8" id="KW-0472">Membrane</keyword>
<feature type="non-terminal residue" evidence="10">
    <location>
        <position position="1"/>
    </location>
</feature>
<evidence type="ECO:0000256" key="1">
    <source>
        <dbReference type="ARBA" id="ARBA00004651"/>
    </source>
</evidence>
<name>X0VIC8_9ZZZZ</name>
<keyword evidence="4 8" id="KW-0812">Transmembrane</keyword>
<dbReference type="PANTHER" id="PTHR23517:SF3">
    <property type="entry name" value="INTEGRAL MEMBRANE TRANSPORT PROTEIN"/>
    <property type="match status" value="1"/>
</dbReference>
<sequence length="256" mass="27812">FIDLIHAPRALWGVNLSYLLEGFVYFGMLMYLAMYFNDYVGLDDVWAGRMVGVLTAGITISMFFLGGVADKWGVRFALIAAFTFLLGGRVLLAAGPTIGLGAGGMWSPLHLMAMAGILLIVIGYGMYQPAAYATVRQVTTEKTAAMGFAMLYALMNLGGWLPTFFSPIRRAVGISGAYWVYCGFTVTALLVVFVILTRKTVSRAIADAKAQRELDKQAKNDAEDDSSASEPAAQTSEVTEGRKRVPIHLWVSILVL</sequence>
<protein>
    <recommendedName>
        <fullName evidence="9">Major facilitator superfamily (MFS) profile domain-containing protein</fullName>
    </recommendedName>
</protein>
<comment type="subcellular location">
    <subcellularLocation>
        <location evidence="1">Cell membrane</location>
        <topology evidence="1">Multi-pass membrane protein</topology>
    </subcellularLocation>
</comment>
<evidence type="ECO:0000256" key="5">
    <source>
        <dbReference type="ARBA" id="ARBA00022989"/>
    </source>
</evidence>
<evidence type="ECO:0000313" key="10">
    <source>
        <dbReference type="EMBL" id="GAG18044.1"/>
    </source>
</evidence>
<dbReference type="Gene3D" id="1.20.1250.20">
    <property type="entry name" value="MFS general substrate transporter like domains"/>
    <property type="match status" value="1"/>
</dbReference>
<feature type="transmembrane region" description="Helical" evidence="8">
    <location>
        <begin position="46"/>
        <end position="69"/>
    </location>
</feature>
<keyword evidence="3" id="KW-1003">Cell membrane</keyword>
<evidence type="ECO:0000259" key="9">
    <source>
        <dbReference type="PROSITE" id="PS50850"/>
    </source>
</evidence>
<dbReference type="AlphaFoldDB" id="X0VIC8"/>
<organism evidence="10">
    <name type="scientific">marine sediment metagenome</name>
    <dbReference type="NCBI Taxonomy" id="412755"/>
    <lineage>
        <taxon>unclassified sequences</taxon>
        <taxon>metagenomes</taxon>
        <taxon>ecological metagenomes</taxon>
    </lineage>
</organism>
<dbReference type="PANTHER" id="PTHR23517">
    <property type="entry name" value="RESISTANCE PROTEIN MDTM, PUTATIVE-RELATED-RELATED"/>
    <property type="match status" value="1"/>
</dbReference>
<feature type="transmembrane region" description="Helical" evidence="8">
    <location>
        <begin position="177"/>
        <end position="196"/>
    </location>
</feature>
<dbReference type="InterPro" id="IPR050171">
    <property type="entry name" value="MFS_Transporters"/>
</dbReference>
<evidence type="ECO:0000256" key="2">
    <source>
        <dbReference type="ARBA" id="ARBA00022448"/>
    </source>
</evidence>
<evidence type="ECO:0000256" key="6">
    <source>
        <dbReference type="ARBA" id="ARBA00023136"/>
    </source>
</evidence>
<dbReference type="InterPro" id="IPR036259">
    <property type="entry name" value="MFS_trans_sf"/>
</dbReference>